<dbReference type="GO" id="GO:0016255">
    <property type="term" value="P:attachment of GPI anchor to protein"/>
    <property type="evidence" value="ECO:0007669"/>
    <property type="project" value="InterPro"/>
</dbReference>
<keyword evidence="7 9" id="KW-1133">Transmembrane helix</keyword>
<feature type="transmembrane region" description="Helical" evidence="9">
    <location>
        <begin position="100"/>
        <end position="118"/>
    </location>
</feature>
<feature type="transmembrane region" description="Helical" evidence="9">
    <location>
        <begin position="386"/>
        <end position="412"/>
    </location>
</feature>
<accession>A0A7S4I662</accession>
<dbReference type="GO" id="GO:0006506">
    <property type="term" value="P:GPI anchor biosynthetic process"/>
    <property type="evidence" value="ECO:0007669"/>
    <property type="project" value="UniProtKB-UniPathway"/>
</dbReference>
<feature type="transmembrane region" description="Helical" evidence="9">
    <location>
        <begin position="268"/>
        <end position="286"/>
    </location>
</feature>
<reference evidence="10" key="1">
    <citation type="submission" date="2021-01" db="EMBL/GenBank/DDBJ databases">
        <authorList>
            <person name="Corre E."/>
            <person name="Pelletier E."/>
            <person name="Niang G."/>
            <person name="Scheremetjew M."/>
            <person name="Finn R."/>
            <person name="Kale V."/>
            <person name="Holt S."/>
            <person name="Cochrane G."/>
            <person name="Meng A."/>
            <person name="Brown T."/>
            <person name="Cohen L."/>
        </authorList>
    </citation>
    <scope>NUCLEOTIDE SEQUENCE</scope>
    <source>
        <strain evidence="10">Isolate 1302-5</strain>
    </source>
</reference>
<feature type="transmembrane region" description="Helical" evidence="9">
    <location>
        <begin position="456"/>
        <end position="479"/>
    </location>
</feature>
<proteinExistence type="inferred from homology"/>
<feature type="transmembrane region" description="Helical" evidence="9">
    <location>
        <begin position="6"/>
        <end position="26"/>
    </location>
</feature>
<dbReference type="InterPro" id="IPR009600">
    <property type="entry name" value="PIG-U"/>
</dbReference>
<evidence type="ECO:0000256" key="4">
    <source>
        <dbReference type="ARBA" id="ARBA00022502"/>
    </source>
</evidence>
<name>A0A7S4I662_9STRA</name>
<comment type="pathway">
    <text evidence="2">Glycolipid biosynthesis; glycosylphosphatidylinositol-anchor biosynthesis.</text>
</comment>
<feature type="transmembrane region" description="Helical" evidence="9">
    <location>
        <begin position="424"/>
        <end position="444"/>
    </location>
</feature>
<comment type="subcellular location">
    <subcellularLocation>
        <location evidence="1">Endoplasmic reticulum membrane</location>
        <topology evidence="1">Multi-pass membrane protein</topology>
    </subcellularLocation>
</comment>
<evidence type="ECO:0000256" key="9">
    <source>
        <dbReference type="SAM" id="Phobius"/>
    </source>
</evidence>
<dbReference type="GO" id="GO:0042765">
    <property type="term" value="C:GPI-anchor transamidase complex"/>
    <property type="evidence" value="ECO:0007669"/>
    <property type="project" value="InterPro"/>
</dbReference>
<evidence type="ECO:0000256" key="3">
    <source>
        <dbReference type="ARBA" id="ARBA00010026"/>
    </source>
</evidence>
<keyword evidence="5 9" id="KW-0812">Transmembrane</keyword>
<organism evidence="10">
    <name type="scientific">Odontella aurita</name>
    <dbReference type="NCBI Taxonomy" id="265563"/>
    <lineage>
        <taxon>Eukaryota</taxon>
        <taxon>Sar</taxon>
        <taxon>Stramenopiles</taxon>
        <taxon>Ochrophyta</taxon>
        <taxon>Bacillariophyta</taxon>
        <taxon>Mediophyceae</taxon>
        <taxon>Biddulphiophycidae</taxon>
        <taxon>Eupodiscales</taxon>
        <taxon>Odontellaceae</taxon>
        <taxon>Odontella</taxon>
    </lineage>
</organism>
<evidence type="ECO:0000256" key="1">
    <source>
        <dbReference type="ARBA" id="ARBA00004477"/>
    </source>
</evidence>
<dbReference type="PANTHER" id="PTHR13121">
    <property type="entry name" value="GPI TRANSAMIDASE COMPONENT PIG-U"/>
    <property type="match status" value="1"/>
</dbReference>
<dbReference type="Pfam" id="PF06728">
    <property type="entry name" value="PIG-U"/>
    <property type="match status" value="1"/>
</dbReference>
<dbReference type="EMBL" id="HBKQ01011694">
    <property type="protein sequence ID" value="CAE2219831.1"/>
    <property type="molecule type" value="Transcribed_RNA"/>
</dbReference>
<keyword evidence="6" id="KW-0256">Endoplasmic reticulum</keyword>
<sequence length="495" mass="56095">MTMSRTVQFALATFTVVRIIIVFGFIPTSLNRLLKSPSFTSALVNPVHTFKHLREGNLLIQLSGGSFENAHNTYAFQSPPLLMAVFQPLLSVQPQAIQDILIGVLITLVDLGAALSLFQISRRCLNNYGIGEDDESWAQREMHERIRPARAWVFGIKYGSKDTIEEKEKDPFEREEKSKPSSQAPVKSLFDISVLPQVCCLLYYCNPVTVLASVGTNDQSFQSIFYLLFLLALREVSRGADAHETSRGQAINIPLSTFYLSLASYAEIYHLVYLIPVSLLAGNMLGSRQQAAKLCCSYFLLWSCILQAMSFVLVGSEWVNIQSKVYSNVYSLSNFSPNLGMHWYFYVQMFQRFRLYFVVLLNGLPYIFIIPLTIRIREYPIQLAISFFALGAIFKPVLTCHDISLVLALFLMSPRTLSRMGNHSLVSIFAIFVPVTLYIMDYWLWLETGSGNANYMYFQCLAFSAFLSILSLDFVSATVKHDKAIRLTKKQKKEN</sequence>
<evidence type="ECO:0000256" key="5">
    <source>
        <dbReference type="ARBA" id="ARBA00022692"/>
    </source>
</evidence>
<evidence type="ECO:0000256" key="8">
    <source>
        <dbReference type="ARBA" id="ARBA00023136"/>
    </source>
</evidence>
<feature type="transmembrane region" description="Helical" evidence="9">
    <location>
        <begin position="298"/>
        <end position="319"/>
    </location>
</feature>
<evidence type="ECO:0000256" key="6">
    <source>
        <dbReference type="ARBA" id="ARBA00022824"/>
    </source>
</evidence>
<protein>
    <recommendedName>
        <fullName evidence="11">GPI transamidase subunit PIG-U</fullName>
    </recommendedName>
</protein>
<dbReference type="AlphaFoldDB" id="A0A7S4I662"/>
<gene>
    <name evidence="10" type="ORF">OAUR00152_LOCUS7902</name>
</gene>
<evidence type="ECO:0000313" key="10">
    <source>
        <dbReference type="EMBL" id="CAE2219831.1"/>
    </source>
</evidence>
<comment type="similarity">
    <text evidence="3">Belongs to the PIGU family.</text>
</comment>
<evidence type="ECO:0008006" key="11">
    <source>
        <dbReference type="Google" id="ProtNLM"/>
    </source>
</evidence>
<feature type="transmembrane region" description="Helical" evidence="9">
    <location>
        <begin position="353"/>
        <end position="374"/>
    </location>
</feature>
<keyword evidence="4" id="KW-0337">GPI-anchor biosynthesis</keyword>
<keyword evidence="8 9" id="KW-0472">Membrane</keyword>
<dbReference type="PANTHER" id="PTHR13121:SF0">
    <property type="entry name" value="PHOSPHATIDYLINOSITOL GLYCAN ANCHOR BIOSYNTHESIS CLASS U PROTEIN"/>
    <property type="match status" value="1"/>
</dbReference>
<dbReference type="UniPathway" id="UPA00196"/>
<evidence type="ECO:0000256" key="7">
    <source>
        <dbReference type="ARBA" id="ARBA00022989"/>
    </source>
</evidence>
<evidence type="ECO:0000256" key="2">
    <source>
        <dbReference type="ARBA" id="ARBA00004687"/>
    </source>
</evidence>